<keyword evidence="1" id="KW-0472">Membrane</keyword>
<feature type="transmembrane region" description="Helical" evidence="1">
    <location>
        <begin position="35"/>
        <end position="54"/>
    </location>
</feature>
<dbReference type="Proteomes" id="UP000886758">
    <property type="component" value="Unassembled WGS sequence"/>
</dbReference>
<reference evidence="2" key="2">
    <citation type="journal article" date="2021" name="PeerJ">
        <title>Extensive microbial diversity within the chicken gut microbiome revealed by metagenomics and culture.</title>
        <authorList>
            <person name="Gilroy R."/>
            <person name="Ravi A."/>
            <person name="Getino M."/>
            <person name="Pursley I."/>
            <person name="Horton D.L."/>
            <person name="Alikhan N.F."/>
            <person name="Baker D."/>
            <person name="Gharbi K."/>
            <person name="Hall N."/>
            <person name="Watson M."/>
            <person name="Adriaenssens E.M."/>
            <person name="Foster-Nyarko E."/>
            <person name="Jarju S."/>
            <person name="Secka A."/>
            <person name="Antonio M."/>
            <person name="Oren A."/>
            <person name="Chaudhuri R.R."/>
            <person name="La Ragione R."/>
            <person name="Hildebrand F."/>
            <person name="Pallen M.J."/>
        </authorList>
    </citation>
    <scope>NUCLEOTIDE SEQUENCE</scope>
    <source>
        <strain evidence="2">ChiW17-6978</strain>
    </source>
</reference>
<comment type="caution">
    <text evidence="2">The sequence shown here is derived from an EMBL/GenBank/DDBJ whole genome shotgun (WGS) entry which is preliminary data.</text>
</comment>
<dbReference type="AlphaFoldDB" id="A0A9D1GQP4"/>
<proteinExistence type="predicted"/>
<keyword evidence="1" id="KW-1133">Transmembrane helix</keyword>
<evidence type="ECO:0000313" key="3">
    <source>
        <dbReference type="Proteomes" id="UP000886758"/>
    </source>
</evidence>
<evidence type="ECO:0000313" key="2">
    <source>
        <dbReference type="EMBL" id="HIT49693.1"/>
    </source>
</evidence>
<dbReference type="EMBL" id="DVLF01000051">
    <property type="protein sequence ID" value="HIT49693.1"/>
    <property type="molecule type" value="Genomic_DNA"/>
</dbReference>
<reference evidence="2" key="1">
    <citation type="submission" date="2020-10" db="EMBL/GenBank/DDBJ databases">
        <authorList>
            <person name="Gilroy R."/>
        </authorList>
    </citation>
    <scope>NUCLEOTIDE SEQUENCE</scope>
    <source>
        <strain evidence="2">ChiW17-6978</strain>
    </source>
</reference>
<feature type="transmembrane region" description="Helical" evidence="1">
    <location>
        <begin position="6"/>
        <end position="23"/>
    </location>
</feature>
<gene>
    <name evidence="2" type="ORF">IAD46_01570</name>
</gene>
<accession>A0A9D1GQP4</accession>
<evidence type="ECO:0000256" key="1">
    <source>
        <dbReference type="SAM" id="Phobius"/>
    </source>
</evidence>
<protein>
    <submittedName>
        <fullName evidence="2">Uncharacterized protein</fullName>
    </submittedName>
</protein>
<sequence length="59" mass="6840">MKIINIVIEIITAPFALLLRLSSNKKNYFSSLAKPVFVFAISLLIVVLIVLFYYRDFIF</sequence>
<keyword evidence="1" id="KW-0812">Transmembrane</keyword>
<organism evidence="2 3">
    <name type="scientific">Candidatus Pelethenecus faecipullorum</name>
    <dbReference type="NCBI Taxonomy" id="2840900"/>
    <lineage>
        <taxon>Bacteria</taxon>
        <taxon>Bacillati</taxon>
        <taxon>Mycoplasmatota</taxon>
        <taxon>Mollicutes</taxon>
        <taxon>Candidatus Pelethenecus</taxon>
    </lineage>
</organism>
<name>A0A9D1GQP4_9MOLU</name>